<evidence type="ECO:0000313" key="2">
    <source>
        <dbReference type="Proteomes" id="UP001066276"/>
    </source>
</evidence>
<organism evidence="1 2">
    <name type="scientific">Pleurodeles waltl</name>
    <name type="common">Iberian ribbed newt</name>
    <dbReference type="NCBI Taxonomy" id="8319"/>
    <lineage>
        <taxon>Eukaryota</taxon>
        <taxon>Metazoa</taxon>
        <taxon>Chordata</taxon>
        <taxon>Craniata</taxon>
        <taxon>Vertebrata</taxon>
        <taxon>Euteleostomi</taxon>
        <taxon>Amphibia</taxon>
        <taxon>Batrachia</taxon>
        <taxon>Caudata</taxon>
        <taxon>Salamandroidea</taxon>
        <taxon>Salamandridae</taxon>
        <taxon>Pleurodelinae</taxon>
        <taxon>Pleurodeles</taxon>
    </lineage>
</organism>
<accession>A0AAV7P2V0</accession>
<keyword evidence="2" id="KW-1185">Reference proteome</keyword>
<proteinExistence type="predicted"/>
<gene>
    <name evidence="1" type="ORF">NDU88_001095</name>
</gene>
<reference evidence="1" key="1">
    <citation type="journal article" date="2022" name="bioRxiv">
        <title>Sequencing and chromosome-scale assembly of the giantPleurodeles waltlgenome.</title>
        <authorList>
            <person name="Brown T."/>
            <person name="Elewa A."/>
            <person name="Iarovenko S."/>
            <person name="Subramanian E."/>
            <person name="Araus A.J."/>
            <person name="Petzold A."/>
            <person name="Susuki M."/>
            <person name="Suzuki K.-i.T."/>
            <person name="Hayashi T."/>
            <person name="Toyoda A."/>
            <person name="Oliveira C."/>
            <person name="Osipova E."/>
            <person name="Leigh N.D."/>
            <person name="Simon A."/>
            <person name="Yun M.H."/>
        </authorList>
    </citation>
    <scope>NUCLEOTIDE SEQUENCE</scope>
    <source>
        <strain evidence="1">20211129_DDA</strain>
        <tissue evidence="1">Liver</tissue>
    </source>
</reference>
<evidence type="ECO:0000313" key="1">
    <source>
        <dbReference type="EMBL" id="KAJ1122610.1"/>
    </source>
</evidence>
<dbReference type="Proteomes" id="UP001066276">
    <property type="component" value="Chromosome 7"/>
</dbReference>
<dbReference type="AlphaFoldDB" id="A0AAV7P2V0"/>
<comment type="caution">
    <text evidence="1">The sequence shown here is derived from an EMBL/GenBank/DDBJ whole genome shotgun (WGS) entry which is preliminary data.</text>
</comment>
<protein>
    <submittedName>
        <fullName evidence="1">Uncharacterized protein</fullName>
    </submittedName>
</protein>
<name>A0AAV7P2V0_PLEWA</name>
<sequence length="132" mass="14734">MWALWCSTHRPLLRTESPRGHREATAQARARAAVQEHRHILTCLNEQRVHEHGCLQELKPCYQDHLLPKSFTADAEAVPAEGEVAPLVNIVPAPPSLRGAAARDLQHAGRRRRRATGIHRAAICRPLFHAAT</sequence>
<dbReference type="EMBL" id="JANPWB010000011">
    <property type="protein sequence ID" value="KAJ1122610.1"/>
    <property type="molecule type" value="Genomic_DNA"/>
</dbReference>